<evidence type="ECO:0000313" key="6">
    <source>
        <dbReference type="Proteomes" id="UP000199086"/>
    </source>
</evidence>
<dbReference type="PANTHER" id="PTHR46124:SF2">
    <property type="entry name" value="D-AMINOACYL-TRNA DEACYLASE"/>
    <property type="match status" value="1"/>
</dbReference>
<feature type="binding site" evidence="3">
    <location>
        <position position="38"/>
    </location>
    <ligand>
        <name>a divalent metal cation</name>
        <dbReference type="ChEBI" id="CHEBI:60240"/>
        <label>1</label>
    </ligand>
</feature>
<dbReference type="CDD" id="cd01310">
    <property type="entry name" value="TatD_DNAse"/>
    <property type="match status" value="1"/>
</dbReference>
<dbReference type="InterPro" id="IPR015991">
    <property type="entry name" value="TatD/YcfH-like"/>
</dbReference>
<dbReference type="PIRSF" id="PIRSF005902">
    <property type="entry name" value="DNase_TatD"/>
    <property type="match status" value="1"/>
</dbReference>
<keyword evidence="6" id="KW-1185">Reference proteome</keyword>
<evidence type="ECO:0000256" key="2">
    <source>
        <dbReference type="ARBA" id="ARBA00022801"/>
    </source>
</evidence>
<dbReference type="Pfam" id="PF01026">
    <property type="entry name" value="TatD_DNase"/>
    <property type="match status" value="1"/>
</dbReference>
<accession>A0A1G6GFE8</accession>
<dbReference type="STRING" id="1577474.GA0111570_101167"/>
<name>A0A1G6GFE8_9ACTN</name>
<protein>
    <submittedName>
        <fullName evidence="5">TatD DNase family protein</fullName>
    </submittedName>
</protein>
<evidence type="ECO:0000313" key="5">
    <source>
        <dbReference type="EMBL" id="SDB79896.1"/>
    </source>
</evidence>
<feature type="binding site" evidence="3">
    <location>
        <position position="175"/>
    </location>
    <ligand>
        <name>a divalent metal cation</name>
        <dbReference type="ChEBI" id="CHEBI:60240"/>
        <label>2</label>
    </ligand>
</feature>
<dbReference type="GO" id="GO:0005829">
    <property type="term" value="C:cytosol"/>
    <property type="evidence" value="ECO:0007669"/>
    <property type="project" value="TreeGrafter"/>
</dbReference>
<dbReference type="Proteomes" id="UP000199086">
    <property type="component" value="Unassembled WGS sequence"/>
</dbReference>
<dbReference type="GO" id="GO:0016788">
    <property type="term" value="F:hydrolase activity, acting on ester bonds"/>
    <property type="evidence" value="ECO:0007669"/>
    <property type="project" value="InterPro"/>
</dbReference>
<dbReference type="NCBIfam" id="TIGR00010">
    <property type="entry name" value="YchF/TatD family DNA exonuclease"/>
    <property type="match status" value="1"/>
</dbReference>
<evidence type="ECO:0000256" key="3">
    <source>
        <dbReference type="PIRSR" id="PIRSR005902-1"/>
    </source>
</evidence>
<evidence type="ECO:0000256" key="1">
    <source>
        <dbReference type="ARBA" id="ARBA00022723"/>
    </source>
</evidence>
<gene>
    <name evidence="5" type="ORF">GA0111570_101167</name>
</gene>
<dbReference type="InterPro" id="IPR001130">
    <property type="entry name" value="TatD-like"/>
</dbReference>
<feature type="region of interest" description="Disordered" evidence="4">
    <location>
        <begin position="1"/>
        <end position="40"/>
    </location>
</feature>
<dbReference type="EMBL" id="FMYF01000001">
    <property type="protein sequence ID" value="SDB79896.1"/>
    <property type="molecule type" value="Genomic_DNA"/>
</dbReference>
<dbReference type="PANTHER" id="PTHR46124">
    <property type="entry name" value="D-AMINOACYL-TRNA DEACYLASE"/>
    <property type="match status" value="1"/>
</dbReference>
<reference evidence="5 6" key="1">
    <citation type="submission" date="2016-06" db="EMBL/GenBank/DDBJ databases">
        <authorList>
            <person name="Olsen C.W."/>
            <person name="Carey S."/>
            <person name="Hinshaw L."/>
            <person name="Karasin A.I."/>
        </authorList>
    </citation>
    <scope>NUCLEOTIDE SEQUENCE [LARGE SCALE GENOMIC DNA]</scope>
    <source>
        <strain evidence="5 6">LZ-22</strain>
    </source>
</reference>
<proteinExistence type="predicted"/>
<dbReference type="InterPro" id="IPR032466">
    <property type="entry name" value="Metal_Hydrolase"/>
</dbReference>
<feature type="binding site" evidence="3">
    <location>
        <position position="40"/>
    </location>
    <ligand>
        <name>a divalent metal cation</name>
        <dbReference type="ChEBI" id="CHEBI:60240"/>
        <label>1</label>
    </ligand>
</feature>
<feature type="binding site" evidence="3">
    <location>
        <position position="137"/>
    </location>
    <ligand>
        <name>a divalent metal cation</name>
        <dbReference type="ChEBI" id="CHEBI:60240"/>
        <label>1</label>
    </ligand>
</feature>
<keyword evidence="1 3" id="KW-0479">Metal-binding</keyword>
<dbReference type="SUPFAM" id="SSF51556">
    <property type="entry name" value="Metallo-dependent hydrolases"/>
    <property type="match status" value="1"/>
</dbReference>
<feature type="compositionally biased region" description="Basic residues" evidence="4">
    <location>
        <begin position="8"/>
        <end position="17"/>
    </location>
</feature>
<feature type="binding site" evidence="3">
    <location>
        <position position="199"/>
    </location>
    <ligand>
        <name>a divalent metal cation</name>
        <dbReference type="ChEBI" id="CHEBI:60240"/>
        <label>2</label>
    </ligand>
</feature>
<dbReference type="AlphaFoldDB" id="A0A1G6GFE8"/>
<keyword evidence="2" id="KW-0378">Hydrolase</keyword>
<organism evidence="5 6">
    <name type="scientific">Raineyella antarctica</name>
    <dbReference type="NCBI Taxonomy" id="1577474"/>
    <lineage>
        <taxon>Bacteria</taxon>
        <taxon>Bacillati</taxon>
        <taxon>Actinomycetota</taxon>
        <taxon>Actinomycetes</taxon>
        <taxon>Propionibacteriales</taxon>
        <taxon>Propionibacteriaceae</taxon>
        <taxon>Raineyella</taxon>
    </lineage>
</organism>
<dbReference type="Gene3D" id="3.20.20.140">
    <property type="entry name" value="Metal-dependent hydrolases"/>
    <property type="match status" value="1"/>
</dbReference>
<dbReference type="GO" id="GO:0046872">
    <property type="term" value="F:metal ion binding"/>
    <property type="evidence" value="ECO:0007669"/>
    <property type="project" value="UniProtKB-KW"/>
</dbReference>
<evidence type="ECO:0000256" key="4">
    <source>
        <dbReference type="SAM" id="MobiDB-lite"/>
    </source>
</evidence>
<dbReference type="GO" id="GO:0004536">
    <property type="term" value="F:DNA nuclease activity"/>
    <property type="evidence" value="ECO:0007669"/>
    <property type="project" value="InterPro"/>
</dbReference>
<feature type="binding site" evidence="3">
    <location>
        <position position="249"/>
    </location>
    <ligand>
        <name>a divalent metal cation</name>
        <dbReference type="ChEBI" id="CHEBI:60240"/>
        <label>1</label>
    </ligand>
</feature>
<dbReference type="FunFam" id="3.20.20.140:FF:000005">
    <property type="entry name" value="TatD family hydrolase"/>
    <property type="match status" value="1"/>
</dbReference>
<sequence>MPVSGRRGGGRGSRKLRGVKDTPAPQPEPLPAPVTDSHTHLDTTQEYTGLAVEELLRRAAEAGVTRTVQIGCDLESSRWAVELAAVEPSVVATVAIHPNDAARLAEAHGRAALDEALRRIEELAADQRPDVVRGVGETGLDFYRTHEGPGREAQRESFAAHLAIARRNGLTVSIHDRDAHAEVLDVLEAEGVPERFIMHCFSGDAAVARQFLDRGAWLSFPGTATFPANESLREAYDLVPLDRLLVETDAPFLTPAPRRGWPNAGYLLPHTVRYLAQRRGMDVADFCHVLERNTHEAYGGRWPEHAAGSSK</sequence>